<evidence type="ECO:0000313" key="4">
    <source>
        <dbReference type="Proteomes" id="UP001362999"/>
    </source>
</evidence>
<dbReference type="AlphaFoldDB" id="A0AAW0BY10"/>
<feature type="transmembrane region" description="Helical" evidence="1">
    <location>
        <begin position="171"/>
        <end position="191"/>
    </location>
</feature>
<accession>A0AAW0BY10</accession>
<feature type="transmembrane region" description="Helical" evidence="1">
    <location>
        <begin position="129"/>
        <end position="151"/>
    </location>
</feature>
<name>A0AAW0BY10_9AGAR</name>
<feature type="transmembrane region" description="Helical" evidence="1">
    <location>
        <begin position="58"/>
        <end position="81"/>
    </location>
</feature>
<gene>
    <name evidence="3" type="ORF">R3P38DRAFT_3187434</name>
</gene>
<protein>
    <recommendedName>
        <fullName evidence="2">DUF6534 domain-containing protein</fullName>
    </recommendedName>
</protein>
<feature type="domain" description="DUF6534" evidence="2">
    <location>
        <begin position="176"/>
        <end position="276"/>
    </location>
</feature>
<evidence type="ECO:0000313" key="3">
    <source>
        <dbReference type="EMBL" id="KAK7031719.1"/>
    </source>
</evidence>
<keyword evidence="1" id="KW-1133">Transmembrane helix</keyword>
<feature type="transmembrane region" description="Helical" evidence="1">
    <location>
        <begin position="20"/>
        <end position="46"/>
    </location>
</feature>
<proteinExistence type="predicted"/>
<evidence type="ECO:0000256" key="1">
    <source>
        <dbReference type="SAM" id="Phobius"/>
    </source>
</evidence>
<dbReference type="PANTHER" id="PTHR40465">
    <property type="entry name" value="CHROMOSOME 1, WHOLE GENOME SHOTGUN SEQUENCE"/>
    <property type="match status" value="1"/>
</dbReference>
<feature type="transmembrane region" description="Helical" evidence="1">
    <location>
        <begin position="93"/>
        <end position="117"/>
    </location>
</feature>
<keyword evidence="1" id="KW-0812">Transmembrane</keyword>
<dbReference type="EMBL" id="JAWWNJ010000024">
    <property type="protein sequence ID" value="KAK7031719.1"/>
    <property type="molecule type" value="Genomic_DNA"/>
</dbReference>
<reference evidence="3 4" key="1">
    <citation type="journal article" date="2024" name="J Genomics">
        <title>Draft genome sequencing and assembly of Favolaschia claudopus CIRM-BRFM 2984 isolated from oak limbs.</title>
        <authorList>
            <person name="Navarro D."/>
            <person name="Drula E."/>
            <person name="Chaduli D."/>
            <person name="Cazenave R."/>
            <person name="Ahrendt S."/>
            <person name="Wang J."/>
            <person name="Lipzen A."/>
            <person name="Daum C."/>
            <person name="Barry K."/>
            <person name="Grigoriev I.V."/>
            <person name="Favel A."/>
            <person name="Rosso M.N."/>
            <person name="Martin F."/>
        </authorList>
    </citation>
    <scope>NUCLEOTIDE SEQUENCE [LARGE SCALE GENOMIC DNA]</scope>
    <source>
        <strain evidence="3 4">CIRM-BRFM 2984</strain>
    </source>
</reference>
<keyword evidence="1" id="KW-0472">Membrane</keyword>
<evidence type="ECO:0000259" key="2">
    <source>
        <dbReference type="Pfam" id="PF20152"/>
    </source>
</evidence>
<dbReference type="Pfam" id="PF20152">
    <property type="entry name" value="DUF6534"/>
    <property type="match status" value="1"/>
</dbReference>
<keyword evidence="4" id="KW-1185">Reference proteome</keyword>
<sequence length="342" mass="38404">MSLPLADPFGVPVLPSVHGTFGALLIGVLVSYVLFGVVCTQAYIYNTRFPNDSGSMKALVAFVWACELAHCICIGHALYILMVSDFGHPERLATVPISLGASCLFNAVVALCTQGFFSMRIWRLSKSFLIPLITWALSLAFLAGSTVVFAMGLERTPFLEFESKWGWLLNTIWSVSAVNDIIIAISLVFWLSRGRDKSEMITPVVDKLIGWTIETGVVTRHVATVFLLTFNPHFDGFDTNHNVSRIAHASLRFSGADVWIAWYFVASRLYSNSFLARQPQLPYNITHVEGFFGTTNRIEVSVNTLTAEVNYPNENYRNEMENYRNEMRTHGYAWNSYPMPEK</sequence>
<comment type="caution">
    <text evidence="3">The sequence shown here is derived from an EMBL/GenBank/DDBJ whole genome shotgun (WGS) entry which is preliminary data.</text>
</comment>
<dbReference type="PANTHER" id="PTHR40465:SF1">
    <property type="entry name" value="DUF6534 DOMAIN-CONTAINING PROTEIN"/>
    <property type="match status" value="1"/>
</dbReference>
<organism evidence="3 4">
    <name type="scientific">Favolaschia claudopus</name>
    <dbReference type="NCBI Taxonomy" id="2862362"/>
    <lineage>
        <taxon>Eukaryota</taxon>
        <taxon>Fungi</taxon>
        <taxon>Dikarya</taxon>
        <taxon>Basidiomycota</taxon>
        <taxon>Agaricomycotina</taxon>
        <taxon>Agaricomycetes</taxon>
        <taxon>Agaricomycetidae</taxon>
        <taxon>Agaricales</taxon>
        <taxon>Marasmiineae</taxon>
        <taxon>Mycenaceae</taxon>
        <taxon>Favolaschia</taxon>
    </lineage>
</organism>
<dbReference type="InterPro" id="IPR045339">
    <property type="entry name" value="DUF6534"/>
</dbReference>
<dbReference type="Proteomes" id="UP001362999">
    <property type="component" value="Unassembled WGS sequence"/>
</dbReference>